<dbReference type="AlphaFoldDB" id="A0A511W613"/>
<dbReference type="Proteomes" id="UP000321440">
    <property type="component" value="Unassembled WGS sequence"/>
</dbReference>
<comment type="function">
    <text evidence="8">Endonuclease IV plays a role in DNA repair. It cleaves phosphodiester bonds at apurinic or apyrimidinic (AP) sites, generating a 3'-hydroxyl group and a 5'-terminal sugar phosphate.</text>
</comment>
<dbReference type="Gene3D" id="3.20.20.150">
    <property type="entry name" value="Divalent-metal-dependent TIM barrel enzymes"/>
    <property type="match status" value="1"/>
</dbReference>
<dbReference type="NCBIfam" id="NF002196">
    <property type="entry name" value="PRK01060.1-1"/>
    <property type="match status" value="1"/>
</dbReference>
<organism evidence="10 11">
    <name type="scientific">Alkalibacillus haloalkaliphilus</name>
    <dbReference type="NCBI Taxonomy" id="94136"/>
    <lineage>
        <taxon>Bacteria</taxon>
        <taxon>Bacillati</taxon>
        <taxon>Bacillota</taxon>
        <taxon>Bacilli</taxon>
        <taxon>Bacillales</taxon>
        <taxon>Bacillaceae</taxon>
        <taxon>Alkalibacillus</taxon>
    </lineage>
</organism>
<feature type="binding site" evidence="8">
    <location>
        <position position="228"/>
    </location>
    <ligand>
        <name>Zn(2+)</name>
        <dbReference type="ChEBI" id="CHEBI:29105"/>
        <label>3</label>
    </ligand>
</feature>
<keyword evidence="7 8" id="KW-0234">DNA repair</keyword>
<feature type="domain" description="Xylose isomerase-like TIM barrel" evidence="9">
    <location>
        <begin position="20"/>
        <end position="281"/>
    </location>
</feature>
<keyword evidence="6 8" id="KW-0862">Zinc</keyword>
<dbReference type="PROSITE" id="PS00730">
    <property type="entry name" value="AP_NUCLEASE_F2_2"/>
    <property type="match status" value="1"/>
</dbReference>
<feature type="binding site" evidence="8">
    <location>
        <position position="213"/>
    </location>
    <ligand>
        <name>Zn(2+)</name>
        <dbReference type="ChEBI" id="CHEBI:29105"/>
        <label>2</label>
    </ligand>
</feature>
<feature type="binding site" evidence="8">
    <location>
        <position position="144"/>
    </location>
    <ligand>
        <name>Zn(2+)</name>
        <dbReference type="ChEBI" id="CHEBI:29105"/>
        <label>1</label>
    </ligand>
</feature>
<feature type="binding site" evidence="8">
    <location>
        <position position="144"/>
    </location>
    <ligand>
        <name>Zn(2+)</name>
        <dbReference type="ChEBI" id="CHEBI:29105"/>
        <label>2</label>
    </ligand>
</feature>
<dbReference type="GO" id="GO:0008833">
    <property type="term" value="F:deoxyribonuclease IV (phage-T4-induced) activity"/>
    <property type="evidence" value="ECO:0007669"/>
    <property type="project" value="UniProtKB-UniRule"/>
</dbReference>
<evidence type="ECO:0000256" key="1">
    <source>
        <dbReference type="ARBA" id="ARBA00005340"/>
    </source>
</evidence>
<dbReference type="GO" id="GO:0003677">
    <property type="term" value="F:DNA binding"/>
    <property type="evidence" value="ECO:0007669"/>
    <property type="project" value="InterPro"/>
</dbReference>
<dbReference type="GO" id="GO:0003906">
    <property type="term" value="F:DNA-(apurinic or apyrimidinic site) endonuclease activity"/>
    <property type="evidence" value="ECO:0007669"/>
    <property type="project" value="TreeGrafter"/>
</dbReference>
<dbReference type="SUPFAM" id="SSF51658">
    <property type="entry name" value="Xylose isomerase-like"/>
    <property type="match status" value="1"/>
</dbReference>
<dbReference type="InterPro" id="IPR018246">
    <property type="entry name" value="AP_endonuc_F2_Zn_BS"/>
</dbReference>
<feature type="binding site" evidence="8">
    <location>
        <position position="226"/>
    </location>
    <ligand>
        <name>Zn(2+)</name>
        <dbReference type="ChEBI" id="CHEBI:29105"/>
        <label>3</label>
    </ligand>
</feature>
<dbReference type="RefSeq" id="WP_146817410.1">
    <property type="nucleotide sequence ID" value="NZ_BJYA01000015.1"/>
</dbReference>
<evidence type="ECO:0000313" key="10">
    <source>
        <dbReference type="EMBL" id="GEN46525.1"/>
    </source>
</evidence>
<evidence type="ECO:0000313" key="11">
    <source>
        <dbReference type="Proteomes" id="UP000321440"/>
    </source>
</evidence>
<name>A0A511W613_9BACI</name>
<dbReference type="FunFam" id="3.20.20.150:FF:000001">
    <property type="entry name" value="Probable endonuclease 4"/>
    <property type="match status" value="1"/>
</dbReference>
<dbReference type="InterPro" id="IPR001719">
    <property type="entry name" value="AP_endonuc_2"/>
</dbReference>
<keyword evidence="11" id="KW-1185">Reference proteome</keyword>
<evidence type="ECO:0000256" key="8">
    <source>
        <dbReference type="HAMAP-Rule" id="MF_00152"/>
    </source>
</evidence>
<dbReference type="GO" id="GO:0006284">
    <property type="term" value="P:base-excision repair"/>
    <property type="evidence" value="ECO:0007669"/>
    <property type="project" value="TreeGrafter"/>
</dbReference>
<dbReference type="GO" id="GO:0008081">
    <property type="term" value="F:phosphoric diester hydrolase activity"/>
    <property type="evidence" value="ECO:0007669"/>
    <property type="project" value="TreeGrafter"/>
</dbReference>
<evidence type="ECO:0000256" key="6">
    <source>
        <dbReference type="ARBA" id="ARBA00022833"/>
    </source>
</evidence>
<dbReference type="PROSITE" id="PS00731">
    <property type="entry name" value="AP_NUCLEASE_F2_3"/>
    <property type="match status" value="1"/>
</dbReference>
<dbReference type="GO" id="GO:0008270">
    <property type="term" value="F:zinc ion binding"/>
    <property type="evidence" value="ECO:0007669"/>
    <property type="project" value="UniProtKB-UniRule"/>
</dbReference>
<feature type="binding site" evidence="8">
    <location>
        <position position="68"/>
    </location>
    <ligand>
        <name>Zn(2+)</name>
        <dbReference type="ChEBI" id="CHEBI:29105"/>
        <label>1</label>
    </ligand>
</feature>
<accession>A0A511W613</accession>
<evidence type="ECO:0000256" key="7">
    <source>
        <dbReference type="ARBA" id="ARBA00023204"/>
    </source>
</evidence>
<dbReference type="HAMAP" id="MF_00152">
    <property type="entry name" value="Nfo"/>
    <property type="match status" value="1"/>
</dbReference>
<evidence type="ECO:0000256" key="2">
    <source>
        <dbReference type="ARBA" id="ARBA00022722"/>
    </source>
</evidence>
<comment type="catalytic activity">
    <reaction evidence="8">
        <text>Endonucleolytic cleavage to 5'-phosphooligonucleotide end-products.</text>
        <dbReference type="EC" id="3.1.21.2"/>
    </reaction>
</comment>
<evidence type="ECO:0000259" key="9">
    <source>
        <dbReference type="Pfam" id="PF01261"/>
    </source>
</evidence>
<keyword evidence="3 8" id="KW-0479">Metal-binding</keyword>
<gene>
    <name evidence="8 10" type="primary">nfo</name>
    <name evidence="10" type="ORF">AHA02nite_23010</name>
</gene>
<evidence type="ECO:0000256" key="3">
    <source>
        <dbReference type="ARBA" id="ARBA00022723"/>
    </source>
</evidence>
<keyword evidence="5 8" id="KW-0378">Hydrolase</keyword>
<dbReference type="SMART" id="SM00518">
    <property type="entry name" value="AP2Ec"/>
    <property type="match status" value="1"/>
</dbReference>
<evidence type="ECO:0000256" key="4">
    <source>
        <dbReference type="ARBA" id="ARBA00022763"/>
    </source>
</evidence>
<dbReference type="EMBL" id="BJYA01000015">
    <property type="protein sequence ID" value="GEN46525.1"/>
    <property type="molecule type" value="Genomic_DNA"/>
</dbReference>
<comment type="caution">
    <text evidence="10">The sequence shown here is derived from an EMBL/GenBank/DDBJ whole genome shotgun (WGS) entry which is preliminary data.</text>
</comment>
<dbReference type="CDD" id="cd00019">
    <property type="entry name" value="AP2Ec"/>
    <property type="match status" value="1"/>
</dbReference>
<feature type="binding site" evidence="8">
    <location>
        <position position="181"/>
    </location>
    <ligand>
        <name>Zn(2+)</name>
        <dbReference type="ChEBI" id="CHEBI:29105"/>
        <label>3</label>
    </ligand>
</feature>
<dbReference type="PROSITE" id="PS51432">
    <property type="entry name" value="AP_NUCLEASE_F2_4"/>
    <property type="match status" value="1"/>
</dbReference>
<comment type="cofactor">
    <cofactor evidence="8">
        <name>Zn(2+)</name>
        <dbReference type="ChEBI" id="CHEBI:29105"/>
    </cofactor>
    <text evidence="8">Binds 3 Zn(2+) ions.</text>
</comment>
<dbReference type="PANTHER" id="PTHR21445:SF0">
    <property type="entry name" value="APURINIC-APYRIMIDINIC ENDONUCLEASE"/>
    <property type="match status" value="1"/>
</dbReference>
<dbReference type="EC" id="3.1.21.2" evidence="8"/>
<protein>
    <recommendedName>
        <fullName evidence="8">Probable endonuclease 4</fullName>
        <ecNumber evidence="8">3.1.21.2</ecNumber>
    </recommendedName>
    <alternativeName>
        <fullName evidence="8">Endodeoxyribonuclease IV</fullName>
    </alternativeName>
    <alternativeName>
        <fullName evidence="8">Endonuclease IV</fullName>
    </alternativeName>
</protein>
<keyword evidence="8 10" id="KW-0255">Endonuclease</keyword>
<dbReference type="PANTHER" id="PTHR21445">
    <property type="entry name" value="ENDONUCLEASE IV ENDODEOXYRIBONUCLEASE IV"/>
    <property type="match status" value="1"/>
</dbReference>
<dbReference type="InterPro" id="IPR036237">
    <property type="entry name" value="Xyl_isomerase-like_sf"/>
</dbReference>
<feature type="binding site" evidence="8">
    <location>
        <position position="178"/>
    </location>
    <ligand>
        <name>Zn(2+)</name>
        <dbReference type="ChEBI" id="CHEBI:29105"/>
        <label>2</label>
    </ligand>
</feature>
<dbReference type="OrthoDB" id="9805666at2"/>
<dbReference type="PROSITE" id="PS00729">
    <property type="entry name" value="AP_NUCLEASE_F2_1"/>
    <property type="match status" value="1"/>
</dbReference>
<keyword evidence="2 8" id="KW-0540">Nuclease</keyword>
<evidence type="ECO:0000256" key="5">
    <source>
        <dbReference type="ARBA" id="ARBA00022801"/>
    </source>
</evidence>
<reference evidence="10 11" key="1">
    <citation type="submission" date="2019-07" db="EMBL/GenBank/DDBJ databases">
        <title>Whole genome shotgun sequence of Alkalibacillus haloalkaliphilus NBRC 103110.</title>
        <authorList>
            <person name="Hosoyama A."/>
            <person name="Uohara A."/>
            <person name="Ohji S."/>
            <person name="Ichikawa N."/>
        </authorList>
    </citation>
    <scope>NUCLEOTIDE SEQUENCE [LARGE SCALE GENOMIC DNA]</scope>
    <source>
        <strain evidence="10 11">NBRC 103110</strain>
    </source>
</reference>
<dbReference type="InterPro" id="IPR013022">
    <property type="entry name" value="Xyl_isomerase-like_TIM-brl"/>
</dbReference>
<comment type="similarity">
    <text evidence="1 8">Belongs to the AP endonuclease 2 family.</text>
</comment>
<keyword evidence="4 8" id="KW-0227">DNA damage</keyword>
<sequence length="296" mass="32982">MRLGSHVSMSGKKMLLGSSEAAVSYGANTFMIYTGAPQNTRRKAIEELNIEAGTQHMAENGIDDIVIHAPYIINIGNTNKPETFELGVNFLRSEIERTEAIGSKQIVLHPGSHVGEGADKGINKIIEGLNEVFDEKRDVQIALETMAGKGSEIGRSFEELAQIIDGVTHNERLSICLDTCHVHDAGYDIVNDFDGVLKEFDDVIGLDRLKVLHINDSKNERGAQKDRHENIGFGHIGFEALHNIIHHDDLMHLPKILETPFVGTDKKNKKPPYKFEIDMLKGETFDEDLKSKIMEQ</sequence>
<feature type="binding site" evidence="8">
    <location>
        <position position="258"/>
    </location>
    <ligand>
        <name>Zn(2+)</name>
        <dbReference type="ChEBI" id="CHEBI:29105"/>
        <label>2</label>
    </ligand>
</feature>
<feature type="binding site" evidence="8">
    <location>
        <position position="109"/>
    </location>
    <ligand>
        <name>Zn(2+)</name>
        <dbReference type="ChEBI" id="CHEBI:29105"/>
        <label>1</label>
    </ligand>
</feature>
<dbReference type="NCBIfam" id="TIGR00587">
    <property type="entry name" value="nfo"/>
    <property type="match status" value="1"/>
</dbReference>
<proteinExistence type="inferred from homology"/>
<dbReference type="Pfam" id="PF01261">
    <property type="entry name" value="AP_endonuc_2"/>
    <property type="match status" value="1"/>
</dbReference>